<organism evidence="2 3">
    <name type="scientific">Serendipita vermifera MAFF 305830</name>
    <dbReference type="NCBI Taxonomy" id="933852"/>
    <lineage>
        <taxon>Eukaryota</taxon>
        <taxon>Fungi</taxon>
        <taxon>Dikarya</taxon>
        <taxon>Basidiomycota</taxon>
        <taxon>Agaricomycotina</taxon>
        <taxon>Agaricomycetes</taxon>
        <taxon>Sebacinales</taxon>
        <taxon>Serendipitaceae</taxon>
        <taxon>Serendipita</taxon>
    </lineage>
</organism>
<protein>
    <submittedName>
        <fullName evidence="2">Uncharacterized protein</fullName>
    </submittedName>
</protein>
<dbReference type="STRING" id="933852.A0A0C3A4W4"/>
<evidence type="ECO:0000313" key="2">
    <source>
        <dbReference type="EMBL" id="KIM19700.1"/>
    </source>
</evidence>
<gene>
    <name evidence="2" type="ORF">M408DRAFT_334306</name>
</gene>
<dbReference type="EMBL" id="KN824570">
    <property type="protein sequence ID" value="KIM19700.1"/>
    <property type="molecule type" value="Genomic_DNA"/>
</dbReference>
<proteinExistence type="predicted"/>
<accession>A0A0C3A4W4</accession>
<dbReference type="OrthoDB" id="2687259at2759"/>
<keyword evidence="3" id="KW-1185">Reference proteome</keyword>
<evidence type="ECO:0000256" key="1">
    <source>
        <dbReference type="SAM" id="MobiDB-lite"/>
    </source>
</evidence>
<reference evidence="3" key="2">
    <citation type="submission" date="2015-01" db="EMBL/GenBank/DDBJ databases">
        <title>Evolutionary Origins and Diversification of the Mycorrhizal Mutualists.</title>
        <authorList>
            <consortium name="DOE Joint Genome Institute"/>
            <consortium name="Mycorrhizal Genomics Consortium"/>
            <person name="Kohler A."/>
            <person name="Kuo A."/>
            <person name="Nagy L.G."/>
            <person name="Floudas D."/>
            <person name="Copeland A."/>
            <person name="Barry K.W."/>
            <person name="Cichocki N."/>
            <person name="Veneault-Fourrey C."/>
            <person name="LaButti K."/>
            <person name="Lindquist E.A."/>
            <person name="Lipzen A."/>
            <person name="Lundell T."/>
            <person name="Morin E."/>
            <person name="Murat C."/>
            <person name="Riley R."/>
            <person name="Ohm R."/>
            <person name="Sun H."/>
            <person name="Tunlid A."/>
            <person name="Henrissat B."/>
            <person name="Grigoriev I.V."/>
            <person name="Hibbett D.S."/>
            <person name="Martin F."/>
        </authorList>
    </citation>
    <scope>NUCLEOTIDE SEQUENCE [LARGE SCALE GENOMIC DNA]</scope>
    <source>
        <strain evidence="3">MAFF 305830</strain>
    </source>
</reference>
<feature type="region of interest" description="Disordered" evidence="1">
    <location>
        <begin position="235"/>
        <end position="257"/>
    </location>
</feature>
<dbReference type="HOGENOM" id="CLU_002498_9_3_1"/>
<evidence type="ECO:0000313" key="3">
    <source>
        <dbReference type="Proteomes" id="UP000054097"/>
    </source>
</evidence>
<dbReference type="Proteomes" id="UP000054097">
    <property type="component" value="Unassembled WGS sequence"/>
</dbReference>
<reference evidence="2 3" key="1">
    <citation type="submission" date="2014-04" db="EMBL/GenBank/DDBJ databases">
        <authorList>
            <consortium name="DOE Joint Genome Institute"/>
            <person name="Kuo A."/>
            <person name="Zuccaro A."/>
            <person name="Kohler A."/>
            <person name="Nagy L.G."/>
            <person name="Floudas D."/>
            <person name="Copeland A."/>
            <person name="Barry K.W."/>
            <person name="Cichocki N."/>
            <person name="Veneault-Fourrey C."/>
            <person name="LaButti K."/>
            <person name="Lindquist E.A."/>
            <person name="Lipzen A."/>
            <person name="Lundell T."/>
            <person name="Morin E."/>
            <person name="Murat C."/>
            <person name="Sun H."/>
            <person name="Tunlid A."/>
            <person name="Henrissat B."/>
            <person name="Grigoriev I.V."/>
            <person name="Hibbett D.S."/>
            <person name="Martin F."/>
            <person name="Nordberg H.P."/>
            <person name="Cantor M.N."/>
            <person name="Hua S.X."/>
        </authorList>
    </citation>
    <scope>NUCLEOTIDE SEQUENCE [LARGE SCALE GENOMIC DNA]</scope>
    <source>
        <strain evidence="2 3">MAFF 305830</strain>
    </source>
</reference>
<dbReference type="AlphaFoldDB" id="A0A0C3A4W4"/>
<sequence>MGDHPCPRCYVSKANLDRMGTPQDKESRVIERRYYAEAIHNLIAKARASLHRGFTFASVHVDALLKQKSLVPTINTFSRKLGAYGLDHYQMLVIDFMHEFELGVWRSIIHHIVRILDARGDEYIREFDKRLRSTPTFGPDTIRKMRNNVSQFKKFAARDYEDLLQIIIPAMEGLLPDSDNTIVIGLLYVLAVYLSLGKLRLHTDHTLAYWEVVIGLLGDVVRQFRDDVCPKYPTKESAREAQARARRGAGSIGSASDSTRRTKQFNILTYKFHAIGDGPSTVRLFGTTDSYSTWIGELLHKRPKSHFGRTAKNYSSTRGVTLIDSREEELIRFGIKYESVLPTSFLAPLKNIPRNVPDDPFPLEDHHYIPRSENSSLIIAEWLADHRGKEDVAILNFVTKLENHLITRFFHEETDKRFPDFPLERRRKVFIQHHKIYTHKRMRIHYTAYDVRRAIDIVNLQSGKQDILVASHSVDDPFSYARVVGIYHVKASYDSRPPIRYDLLWVRWLVRSSPPNPVTTAGLDAVCFDPSAEAQFGFVDPSTVIRSSHLIPAWHHGVVPDQDRVTTKFTSTNGLPDYRYYYINK</sequence>
<name>A0A0C3A4W4_SERVB</name>